<evidence type="ECO:0000313" key="2">
    <source>
        <dbReference type="EMBL" id="KAL1255118.1"/>
    </source>
</evidence>
<protein>
    <submittedName>
        <fullName evidence="2">Uncharacterized protein</fullName>
    </submittedName>
</protein>
<dbReference type="EMBL" id="JAYMGO010000019">
    <property type="protein sequence ID" value="KAL1255118.1"/>
    <property type="molecule type" value="Genomic_DNA"/>
</dbReference>
<evidence type="ECO:0000313" key="3">
    <source>
        <dbReference type="Proteomes" id="UP001558613"/>
    </source>
</evidence>
<dbReference type="Proteomes" id="UP001558613">
    <property type="component" value="Unassembled WGS sequence"/>
</dbReference>
<reference evidence="2 3" key="1">
    <citation type="submission" date="2023-09" db="EMBL/GenBank/DDBJ databases">
        <authorList>
            <person name="Wang M."/>
        </authorList>
    </citation>
    <scope>NUCLEOTIDE SEQUENCE [LARGE SCALE GENOMIC DNA]</scope>
    <source>
        <strain evidence="2">GT-2023</strain>
        <tissue evidence="2">Liver</tissue>
    </source>
</reference>
<accession>A0ABR3LQD9</accession>
<feature type="region of interest" description="Disordered" evidence="1">
    <location>
        <begin position="81"/>
        <end position="123"/>
    </location>
</feature>
<keyword evidence="3" id="KW-1185">Reference proteome</keyword>
<feature type="compositionally biased region" description="Polar residues" evidence="1">
    <location>
        <begin position="113"/>
        <end position="123"/>
    </location>
</feature>
<evidence type="ECO:0000256" key="1">
    <source>
        <dbReference type="SAM" id="MobiDB-lite"/>
    </source>
</evidence>
<name>A0ABR3LQD9_9TELE</name>
<sequence length="123" mass="13094">MTTLLNTSALSLSADSSVNVFLGLGHLITMCLTHPALYRDCIRGSSLNHTPRRQNGSRNSRSTALLSLCSDGHCLGNSAGKQADKSVWAPPTAPIRQSDGRLQTPPLLIYASRQGTRSGTETS</sequence>
<organism evidence="2 3">
    <name type="scientific">Cirrhinus molitorella</name>
    <name type="common">mud carp</name>
    <dbReference type="NCBI Taxonomy" id="172907"/>
    <lineage>
        <taxon>Eukaryota</taxon>
        <taxon>Metazoa</taxon>
        <taxon>Chordata</taxon>
        <taxon>Craniata</taxon>
        <taxon>Vertebrata</taxon>
        <taxon>Euteleostomi</taxon>
        <taxon>Actinopterygii</taxon>
        <taxon>Neopterygii</taxon>
        <taxon>Teleostei</taxon>
        <taxon>Ostariophysi</taxon>
        <taxon>Cypriniformes</taxon>
        <taxon>Cyprinidae</taxon>
        <taxon>Labeoninae</taxon>
        <taxon>Labeonini</taxon>
        <taxon>Cirrhinus</taxon>
    </lineage>
</organism>
<gene>
    <name evidence="2" type="ORF">QQF64_013179</name>
</gene>
<proteinExistence type="predicted"/>
<comment type="caution">
    <text evidence="2">The sequence shown here is derived from an EMBL/GenBank/DDBJ whole genome shotgun (WGS) entry which is preliminary data.</text>
</comment>